<dbReference type="AlphaFoldDB" id="A0AAU8CIL3"/>
<keyword evidence="1" id="KW-0472">Membrane</keyword>
<organism evidence="2">
    <name type="scientific">Mesorhizobium sp. WSM2240</name>
    <dbReference type="NCBI Taxonomy" id="3228851"/>
    <lineage>
        <taxon>Bacteria</taxon>
        <taxon>Pseudomonadati</taxon>
        <taxon>Pseudomonadota</taxon>
        <taxon>Alphaproteobacteria</taxon>
        <taxon>Hyphomicrobiales</taxon>
        <taxon>Phyllobacteriaceae</taxon>
        <taxon>Mesorhizobium</taxon>
    </lineage>
</organism>
<feature type="transmembrane region" description="Helical" evidence="1">
    <location>
        <begin position="16"/>
        <end position="34"/>
    </location>
</feature>
<reference evidence="2" key="1">
    <citation type="submission" date="2024-06" db="EMBL/GenBank/DDBJ databases">
        <title>Mesorhizobium karijinii sp. nov., a symbiont of the iconic Swainsona formosa from arid Australia.</title>
        <authorList>
            <person name="Hill Y.J."/>
            <person name="Watkin E.L.J."/>
            <person name="O'Hara G.W."/>
            <person name="Terpolilli J."/>
            <person name="Tye M.L."/>
            <person name="Kohlmeier M.G."/>
        </authorList>
    </citation>
    <scope>NUCLEOTIDE SEQUENCE</scope>
    <source>
        <strain evidence="2">WSM2240</strain>
    </source>
</reference>
<evidence type="ECO:0008006" key="3">
    <source>
        <dbReference type="Google" id="ProtNLM"/>
    </source>
</evidence>
<keyword evidence="1" id="KW-0812">Transmembrane</keyword>
<dbReference type="EMBL" id="CP159253">
    <property type="protein sequence ID" value="XCG46679.1"/>
    <property type="molecule type" value="Genomic_DNA"/>
</dbReference>
<name>A0AAU8CIL3_9HYPH</name>
<gene>
    <name evidence="2" type="ORF">ABVK50_15270</name>
</gene>
<accession>A0AAU8CIL3</accession>
<protein>
    <recommendedName>
        <fullName evidence="3">2TM domain-containing protein</fullName>
    </recommendedName>
</protein>
<proteinExistence type="predicted"/>
<dbReference type="RefSeq" id="WP_353640753.1">
    <property type="nucleotide sequence ID" value="NZ_CP159253.1"/>
</dbReference>
<evidence type="ECO:0000256" key="1">
    <source>
        <dbReference type="SAM" id="Phobius"/>
    </source>
</evidence>
<evidence type="ECO:0000313" key="2">
    <source>
        <dbReference type="EMBL" id="XCG46679.1"/>
    </source>
</evidence>
<sequence>MWKRIKKFFKDSETIFFARLQVFIGVVAVIITYVQPEVLAPILPGGWAPYAVVAHGFALEYLRRRRAEDL</sequence>
<feature type="transmembrane region" description="Helical" evidence="1">
    <location>
        <begin position="46"/>
        <end position="62"/>
    </location>
</feature>
<keyword evidence="1" id="KW-1133">Transmembrane helix</keyword>